<accession>Q84QY6</accession>
<organism evidence="1 2">
    <name type="scientific">Oryza sativa subsp. japonica</name>
    <name type="common">Rice</name>
    <dbReference type="NCBI Taxonomy" id="39947"/>
    <lineage>
        <taxon>Eukaryota</taxon>
        <taxon>Viridiplantae</taxon>
        <taxon>Streptophyta</taxon>
        <taxon>Embryophyta</taxon>
        <taxon>Tracheophyta</taxon>
        <taxon>Spermatophyta</taxon>
        <taxon>Magnoliopsida</taxon>
        <taxon>Liliopsida</taxon>
        <taxon>Poales</taxon>
        <taxon>Poaceae</taxon>
        <taxon>BOP clade</taxon>
        <taxon>Oryzoideae</taxon>
        <taxon>Oryzeae</taxon>
        <taxon>Oryzinae</taxon>
        <taxon>Oryza</taxon>
        <taxon>Oryza sativa</taxon>
    </lineage>
</organism>
<protein>
    <submittedName>
        <fullName evidence="1">Uncharacterized protein</fullName>
    </submittedName>
</protein>
<evidence type="ECO:0000313" key="1">
    <source>
        <dbReference type="EMBL" id="AAP04192.1"/>
    </source>
</evidence>
<dbReference type="Proteomes" id="UP000000763">
    <property type="component" value="Chromosome 3"/>
</dbReference>
<dbReference type="AlphaFoldDB" id="Q84QY6"/>
<sequence>MDVRRRAQLQAGLLVKSLTGKLRGSSVVAELEREIVAGAVRRSTWKIAFNVDVTWTLAPFSSLMDPAGLTRPDEDDAVEMDPVFLTGDVRRGCESAHTYIGAAGSLAGYVQITDSM</sequence>
<proteinExistence type="predicted"/>
<name>Q84QY6_ORYSJ</name>
<dbReference type="EMBL" id="AC097279">
    <property type="protein sequence ID" value="AAP04192.1"/>
    <property type="molecule type" value="Genomic_DNA"/>
</dbReference>
<evidence type="ECO:0000313" key="2">
    <source>
        <dbReference type="Proteomes" id="UP000000763"/>
    </source>
</evidence>
<reference evidence="2" key="1">
    <citation type="journal article" date="2005" name="Nature">
        <title>The map-based sequence of the rice genome.</title>
        <authorList>
            <consortium name="International rice genome sequencing project (IRGSP)"/>
            <person name="Matsumoto T."/>
            <person name="Wu J."/>
            <person name="Kanamori H."/>
            <person name="Katayose Y."/>
            <person name="Fujisawa M."/>
            <person name="Namiki N."/>
            <person name="Mizuno H."/>
            <person name="Yamamoto K."/>
            <person name="Antonio B.A."/>
            <person name="Baba T."/>
            <person name="Sakata K."/>
            <person name="Nagamura Y."/>
            <person name="Aoki H."/>
            <person name="Arikawa K."/>
            <person name="Arita K."/>
            <person name="Bito T."/>
            <person name="Chiden Y."/>
            <person name="Fujitsuka N."/>
            <person name="Fukunaka R."/>
            <person name="Hamada M."/>
            <person name="Harada C."/>
            <person name="Hayashi A."/>
            <person name="Hijishita S."/>
            <person name="Honda M."/>
            <person name="Hosokawa S."/>
            <person name="Ichikawa Y."/>
            <person name="Idonuma A."/>
            <person name="Iijima M."/>
            <person name="Ikeda M."/>
            <person name="Ikeno M."/>
            <person name="Ito K."/>
            <person name="Ito S."/>
            <person name="Ito T."/>
            <person name="Ito Y."/>
            <person name="Ito Y."/>
            <person name="Iwabuchi A."/>
            <person name="Kamiya K."/>
            <person name="Karasawa W."/>
            <person name="Kurita K."/>
            <person name="Katagiri S."/>
            <person name="Kikuta A."/>
            <person name="Kobayashi H."/>
            <person name="Kobayashi N."/>
            <person name="Machita K."/>
            <person name="Maehara T."/>
            <person name="Masukawa M."/>
            <person name="Mizubayashi T."/>
            <person name="Mukai Y."/>
            <person name="Nagasaki H."/>
            <person name="Nagata Y."/>
            <person name="Naito S."/>
            <person name="Nakashima M."/>
            <person name="Nakama Y."/>
            <person name="Nakamichi Y."/>
            <person name="Nakamura M."/>
            <person name="Meguro A."/>
            <person name="Negishi M."/>
            <person name="Ohta I."/>
            <person name="Ohta T."/>
            <person name="Okamoto M."/>
            <person name="Ono N."/>
            <person name="Saji S."/>
            <person name="Sakaguchi M."/>
            <person name="Sakai K."/>
            <person name="Shibata M."/>
            <person name="Shimokawa T."/>
            <person name="Song J."/>
            <person name="Takazaki Y."/>
            <person name="Terasawa K."/>
            <person name="Tsugane M."/>
            <person name="Tsuji K."/>
            <person name="Ueda S."/>
            <person name="Waki K."/>
            <person name="Yamagata H."/>
            <person name="Yamamoto M."/>
            <person name="Yamamoto S."/>
            <person name="Yamane H."/>
            <person name="Yoshiki S."/>
            <person name="Yoshihara R."/>
            <person name="Yukawa K."/>
            <person name="Zhong H."/>
            <person name="Yano M."/>
            <person name="Yuan Q."/>
            <person name="Ouyang S."/>
            <person name="Liu J."/>
            <person name="Jones K.M."/>
            <person name="Gansberger K."/>
            <person name="Moffat K."/>
            <person name="Hill J."/>
            <person name="Bera J."/>
            <person name="Fadrosh D."/>
            <person name="Jin S."/>
            <person name="Johri S."/>
            <person name="Kim M."/>
            <person name="Overton L."/>
            <person name="Reardon M."/>
            <person name="Tsitrin T."/>
            <person name="Vuong H."/>
            <person name="Weaver B."/>
            <person name="Ciecko A."/>
            <person name="Tallon L."/>
            <person name="Jackson J."/>
            <person name="Pai G."/>
            <person name="Aken S.V."/>
            <person name="Utterback T."/>
            <person name="Reidmuller S."/>
            <person name="Feldblyum T."/>
            <person name="Hsiao J."/>
            <person name="Zismann V."/>
            <person name="Iobst S."/>
            <person name="de Vazeille A.R."/>
            <person name="Buell C.R."/>
            <person name="Ying K."/>
            <person name="Li Y."/>
            <person name="Lu T."/>
            <person name="Huang Y."/>
            <person name="Zhao Q."/>
            <person name="Feng Q."/>
            <person name="Zhang L."/>
            <person name="Zhu J."/>
            <person name="Weng Q."/>
            <person name="Mu J."/>
            <person name="Lu Y."/>
            <person name="Fan D."/>
            <person name="Liu Y."/>
            <person name="Guan J."/>
            <person name="Zhang Y."/>
            <person name="Yu S."/>
            <person name="Liu X."/>
            <person name="Zhang Y."/>
            <person name="Hong G."/>
            <person name="Han B."/>
            <person name="Choisne N."/>
            <person name="Demange N."/>
            <person name="Orjeda G."/>
            <person name="Samain S."/>
            <person name="Cattolico L."/>
            <person name="Pelletier E."/>
            <person name="Couloux A."/>
            <person name="Segurens B."/>
            <person name="Wincker P."/>
            <person name="D'Hont A."/>
            <person name="Scarpelli C."/>
            <person name="Weissenbach J."/>
            <person name="Salanoubat M."/>
            <person name="Quetier F."/>
            <person name="Yu Y."/>
            <person name="Kim H.R."/>
            <person name="Rambo T."/>
            <person name="Currie J."/>
            <person name="Collura K."/>
            <person name="Luo M."/>
            <person name="Yang T."/>
            <person name="Ammiraju J.S.S."/>
            <person name="Engler F."/>
            <person name="Soderlund C."/>
            <person name="Wing R.A."/>
            <person name="Palmer L.E."/>
            <person name="de la Bastide M."/>
            <person name="Spiegel L."/>
            <person name="Nascimento L."/>
            <person name="Zutavern T."/>
            <person name="O'Shaughnessy A."/>
            <person name="Dike S."/>
            <person name="Dedhia N."/>
            <person name="Preston R."/>
            <person name="Balija V."/>
            <person name="McCombie W.R."/>
            <person name="Chow T."/>
            <person name="Chen H."/>
            <person name="Chung M."/>
            <person name="Chen C."/>
            <person name="Shaw J."/>
            <person name="Wu H."/>
            <person name="Hsiao K."/>
            <person name="Chao Y."/>
            <person name="Chu M."/>
            <person name="Cheng C."/>
            <person name="Hour A."/>
            <person name="Lee P."/>
            <person name="Lin S."/>
            <person name="Lin Y."/>
            <person name="Liou J."/>
            <person name="Liu S."/>
            <person name="Hsing Y."/>
            <person name="Raghuvanshi S."/>
            <person name="Mohanty A."/>
            <person name="Bharti A.K."/>
            <person name="Gaur A."/>
            <person name="Gupta V."/>
            <person name="Kumar D."/>
            <person name="Ravi V."/>
            <person name="Vij S."/>
            <person name="Kapur A."/>
            <person name="Khurana P."/>
            <person name="Khurana P."/>
            <person name="Khurana J.P."/>
            <person name="Tyagi A.K."/>
            <person name="Gaikwad K."/>
            <person name="Singh A."/>
            <person name="Dalal V."/>
            <person name="Srivastava S."/>
            <person name="Dixit A."/>
            <person name="Pal A.K."/>
            <person name="Ghazi I.A."/>
            <person name="Yadav M."/>
            <person name="Pandit A."/>
            <person name="Bhargava A."/>
            <person name="Sureshbabu K."/>
            <person name="Batra K."/>
            <person name="Sharma T.R."/>
            <person name="Mohapatra T."/>
            <person name="Singh N.K."/>
            <person name="Messing J."/>
            <person name="Nelson A.B."/>
            <person name="Fuks G."/>
            <person name="Kavchok S."/>
            <person name="Keizer G."/>
            <person name="Linton E."/>
            <person name="Llaca V."/>
            <person name="Song R."/>
            <person name="Tanyolac B."/>
            <person name="Young S."/>
            <person name="Ho-Il K."/>
            <person name="Hahn J.H."/>
            <person name="Sangsakoo G."/>
            <person name="Vanavichit A."/>
            <person name="de Mattos Luiz.A.T."/>
            <person name="Zimmer P.D."/>
            <person name="Malone G."/>
            <person name="Dellagostin O."/>
            <person name="de Oliveira A.C."/>
            <person name="Bevan M."/>
            <person name="Bancroft I."/>
            <person name="Minx P."/>
            <person name="Cordum H."/>
            <person name="Wilson R."/>
            <person name="Cheng Z."/>
            <person name="Jin W."/>
            <person name="Jiang J."/>
            <person name="Leong S.A."/>
            <person name="Iwama H."/>
            <person name="Gojobori T."/>
            <person name="Itoh T."/>
            <person name="Niimura Y."/>
            <person name="Fujii Y."/>
            <person name="Habara T."/>
            <person name="Sakai H."/>
            <person name="Sato Y."/>
            <person name="Wilson G."/>
            <person name="Kumar K."/>
            <person name="McCouch S."/>
            <person name="Juretic N."/>
            <person name="Hoen D."/>
            <person name="Wright S."/>
            <person name="Bruskiewich R."/>
            <person name="Bureau T."/>
            <person name="Miyao A."/>
            <person name="Hirochika H."/>
            <person name="Nishikawa T."/>
            <person name="Kadowaki K."/>
            <person name="Sugiura M."/>
            <person name="Burr B."/>
            <person name="Sasaki T."/>
        </authorList>
    </citation>
    <scope>NUCLEOTIDE SEQUENCE [LARGE SCALE GENOMIC DNA]</scope>
    <source>
        <strain evidence="2">cv. Nipponbare</strain>
    </source>
</reference>
<gene>
    <name evidence="1" type="primary">OSJNBa0093I13.5</name>
</gene>
<reference evidence="2" key="2">
    <citation type="journal article" date="2008" name="Nucleic Acids Res.">
        <title>The rice annotation project database (RAP-DB): 2008 update.</title>
        <authorList>
            <consortium name="The rice annotation project (RAP)"/>
        </authorList>
    </citation>
    <scope>GENOME REANNOTATION</scope>
    <source>
        <strain evidence="2">cv. Nipponbare</strain>
    </source>
</reference>